<dbReference type="InterPro" id="IPR017853">
    <property type="entry name" value="GH"/>
</dbReference>
<dbReference type="NCBIfam" id="TIGR00217">
    <property type="entry name" value="malQ"/>
    <property type="match status" value="1"/>
</dbReference>
<dbReference type="PANTHER" id="PTHR32438">
    <property type="entry name" value="4-ALPHA-GLUCANOTRANSFERASE DPE1, CHLOROPLASTIC/AMYLOPLASTIC"/>
    <property type="match status" value="1"/>
</dbReference>
<keyword evidence="6 10" id="KW-0808">Transferase</keyword>
<keyword evidence="5 10" id="KW-0328">Glycosyltransferase</keyword>
<keyword evidence="7 10" id="KW-0119">Carbohydrate metabolism</keyword>
<organism evidence="12 13">
    <name type="scientific">Glaciecola nitratireducens (strain JCM 12485 / KCTC 12276 / FR1064)</name>
    <dbReference type="NCBI Taxonomy" id="1085623"/>
    <lineage>
        <taxon>Bacteria</taxon>
        <taxon>Pseudomonadati</taxon>
        <taxon>Pseudomonadota</taxon>
        <taxon>Gammaproteobacteria</taxon>
        <taxon>Alteromonadales</taxon>
        <taxon>Alteromonadaceae</taxon>
        <taxon>Brumicola</taxon>
    </lineage>
</organism>
<protein>
    <recommendedName>
        <fullName evidence="4 10">4-alpha-glucanotransferase</fullName>
        <ecNumber evidence="3 10">2.4.1.25</ecNumber>
    </recommendedName>
    <alternativeName>
        <fullName evidence="8 10">Amylomaltase</fullName>
    </alternativeName>
    <alternativeName>
        <fullName evidence="9 10">Disproportionating enzyme</fullName>
    </alternativeName>
</protein>
<dbReference type="HOGENOM" id="CLU_022072_1_1_6"/>
<sequence length="731" mass="82218">MSEIIEDLVVSRGIESAFVDAWGKPATVMDDTKIKLLRAMGYKVDDANALEQQVEDGLAHQWMTALNPVQVIKHDEAFIFPLRLSIEMAAQKLTLTVQFENGDLETREVEAVDHQLINVVEIEDEEFHEYAITLDIQLPMGYHTLSVQIGDIELASSSIIKVPQRCFIPAEIQQGKKIWGLSIQLYCVRSRRNWGIGDFTDLQLLIKQAALQGADFVGLNPIHELYPANPDVCSPYGPSSRRWLNYLYIDVEQVPEFDNRAVKTWFEGNDVAQKLATLRAVDYVDYEGVAAIKLAALNEVFTQYKMKYLGKNTKQNKAFKAFIAHGGESLQTLAVFEALQESLKSEGKECWGWPVFPDEYQAYNMPSVAKFSKQYKDRVNFYLFLQWQASLQFEAASKTASEAGMLIGLYRDLAVGVSEGSAEIWGNKDLYCIDASVGAPPDILGPLGQNWGLPPMDPIKLYEQAYKPIIDLFASNMHASGALRIDHVMALLRLWWVYRGDHASKGGYVCYPVEDLLGILALESQRNESLVIGEDLGTVPEEIRSKLADNGMYSYRVFFFEQAEDGGFFAPEHYPEQSMATLTTHDMPTLSGYWHCDDLALGRDVGLYPDAEVLAALYDTRHENKQHILNTLHGHHSISADISKNVSDVGMTTELNYGMQTHMASGSSALLSLQLEDWLQMDKPVNIPGTFKEYPNWKRKLSRNLEDIFEDDAIVSLAKNLTSRRSDASKT</sequence>
<name>G4QH24_GLANF</name>
<feature type="domain" description="MalQ N-terminal beta-sandwich" evidence="11">
    <location>
        <begin position="66"/>
        <end position="163"/>
    </location>
</feature>
<dbReference type="Pfam" id="PF02446">
    <property type="entry name" value="Glyco_hydro_77"/>
    <property type="match status" value="1"/>
</dbReference>
<evidence type="ECO:0000313" key="12">
    <source>
        <dbReference type="EMBL" id="AEP30212.1"/>
    </source>
</evidence>
<dbReference type="OrthoDB" id="9763489at2"/>
<dbReference type="Gene3D" id="3.20.20.80">
    <property type="entry name" value="Glycosidases"/>
    <property type="match status" value="1"/>
</dbReference>
<dbReference type="eggNOG" id="COG1640">
    <property type="taxonomic scope" value="Bacteria"/>
</dbReference>
<dbReference type="PANTHER" id="PTHR32438:SF5">
    <property type="entry name" value="4-ALPHA-GLUCANOTRANSFERASE DPE1, CHLOROPLASTIC_AMYLOPLASTIC"/>
    <property type="match status" value="1"/>
</dbReference>
<evidence type="ECO:0000256" key="1">
    <source>
        <dbReference type="ARBA" id="ARBA00000439"/>
    </source>
</evidence>
<evidence type="ECO:0000313" key="13">
    <source>
        <dbReference type="Proteomes" id="UP000009282"/>
    </source>
</evidence>
<dbReference type="SUPFAM" id="SSF51445">
    <property type="entry name" value="(Trans)glycosidases"/>
    <property type="match status" value="1"/>
</dbReference>
<dbReference type="GO" id="GO:0005975">
    <property type="term" value="P:carbohydrate metabolic process"/>
    <property type="evidence" value="ECO:0007669"/>
    <property type="project" value="InterPro"/>
</dbReference>
<evidence type="ECO:0000256" key="9">
    <source>
        <dbReference type="ARBA" id="ARBA00031501"/>
    </source>
</evidence>
<dbReference type="GO" id="GO:0004134">
    <property type="term" value="F:4-alpha-glucanotransferase activity"/>
    <property type="evidence" value="ECO:0007669"/>
    <property type="project" value="UniProtKB-EC"/>
</dbReference>
<dbReference type="NCBIfam" id="NF008274">
    <property type="entry name" value="PRK11052.1"/>
    <property type="match status" value="1"/>
</dbReference>
<accession>G4QH24</accession>
<evidence type="ECO:0000256" key="8">
    <source>
        <dbReference type="ARBA" id="ARBA00031423"/>
    </source>
</evidence>
<evidence type="ECO:0000256" key="7">
    <source>
        <dbReference type="ARBA" id="ARBA00023277"/>
    </source>
</evidence>
<dbReference type="RefSeq" id="WP_014109086.1">
    <property type="nucleotide sequence ID" value="NC_016041.1"/>
</dbReference>
<dbReference type="AlphaFoldDB" id="G4QH24"/>
<evidence type="ECO:0000256" key="2">
    <source>
        <dbReference type="ARBA" id="ARBA00005684"/>
    </source>
</evidence>
<dbReference type="InterPro" id="IPR003385">
    <property type="entry name" value="Glyco_hydro_77"/>
</dbReference>
<dbReference type="STRING" id="1085623.GNIT_2104"/>
<dbReference type="EMBL" id="CP003060">
    <property type="protein sequence ID" value="AEP30212.1"/>
    <property type="molecule type" value="Genomic_DNA"/>
</dbReference>
<comment type="similarity">
    <text evidence="2 10">Belongs to the disproportionating enzyme family.</text>
</comment>
<evidence type="ECO:0000256" key="4">
    <source>
        <dbReference type="ARBA" id="ARBA00020295"/>
    </source>
</evidence>
<keyword evidence="13" id="KW-1185">Reference proteome</keyword>
<dbReference type="Pfam" id="PF21226">
    <property type="entry name" value="MalQ_N"/>
    <property type="match status" value="1"/>
</dbReference>
<evidence type="ECO:0000256" key="10">
    <source>
        <dbReference type="RuleBase" id="RU361207"/>
    </source>
</evidence>
<evidence type="ECO:0000256" key="3">
    <source>
        <dbReference type="ARBA" id="ARBA00012560"/>
    </source>
</evidence>
<evidence type="ECO:0000256" key="5">
    <source>
        <dbReference type="ARBA" id="ARBA00022676"/>
    </source>
</evidence>
<gene>
    <name evidence="12" type="primary">malQ</name>
    <name evidence="12" type="ordered locus">GNIT_2104</name>
</gene>
<reference evidence="12 13" key="1">
    <citation type="journal article" date="2011" name="J. Bacteriol.">
        <title>Complete genome sequence of seawater bacterium Glaciecola nitratireducens FR1064T.</title>
        <authorList>
            <person name="Bian F."/>
            <person name="Qin Q.L."/>
            <person name="Xie B.B."/>
            <person name="Shu Y.L."/>
            <person name="Zhang X.Y."/>
            <person name="Yu Y."/>
            <person name="Chen B."/>
            <person name="Chen X.L."/>
            <person name="Zhou B.C."/>
            <person name="Zhang Y.Z."/>
        </authorList>
    </citation>
    <scope>NUCLEOTIDE SEQUENCE [LARGE SCALE GENOMIC DNA]</scope>
    <source>
        <strain evidence="13">JCM 12485 / KCTC 12276 / FR1064</strain>
    </source>
</reference>
<proteinExistence type="inferred from homology"/>
<evidence type="ECO:0000259" key="11">
    <source>
        <dbReference type="Pfam" id="PF21226"/>
    </source>
</evidence>
<dbReference type="Proteomes" id="UP000009282">
    <property type="component" value="Chromosome"/>
</dbReference>
<evidence type="ECO:0000256" key="6">
    <source>
        <dbReference type="ARBA" id="ARBA00022679"/>
    </source>
</evidence>
<dbReference type="InterPro" id="IPR048458">
    <property type="entry name" value="MalQ_N"/>
</dbReference>
<dbReference type="KEGG" id="gni:GNIT_2104"/>
<comment type="catalytic activity">
    <reaction evidence="1 10">
        <text>Transfers a segment of a (1-&gt;4)-alpha-D-glucan to a new position in an acceptor, which may be glucose or a (1-&gt;4)-alpha-D-glucan.</text>
        <dbReference type="EC" id="2.4.1.25"/>
    </reaction>
</comment>
<dbReference type="EC" id="2.4.1.25" evidence="3 10"/>